<feature type="compositionally biased region" description="Polar residues" evidence="1">
    <location>
        <begin position="184"/>
        <end position="199"/>
    </location>
</feature>
<evidence type="ECO:0000313" key="3">
    <source>
        <dbReference type="Proteomes" id="UP001178508"/>
    </source>
</evidence>
<protein>
    <submittedName>
        <fullName evidence="2">LOW QUALITY PROTEIN: ataxin-7-like protein 2b</fullName>
    </submittedName>
</protein>
<feature type="compositionally biased region" description="Basic and acidic residues" evidence="1">
    <location>
        <begin position="125"/>
        <end position="137"/>
    </location>
</feature>
<dbReference type="Proteomes" id="UP001178508">
    <property type="component" value="Chromosome 22"/>
</dbReference>
<feature type="region of interest" description="Disordered" evidence="1">
    <location>
        <begin position="102"/>
        <end position="263"/>
    </location>
</feature>
<feature type="compositionally biased region" description="Polar residues" evidence="1">
    <location>
        <begin position="534"/>
        <end position="547"/>
    </location>
</feature>
<evidence type="ECO:0000313" key="2">
    <source>
        <dbReference type="EMBL" id="CAJ1085350.1"/>
    </source>
</evidence>
<feature type="compositionally biased region" description="Basic and acidic residues" evidence="1">
    <location>
        <begin position="211"/>
        <end position="251"/>
    </location>
</feature>
<feature type="compositionally biased region" description="Basic and acidic residues" evidence="1">
    <location>
        <begin position="475"/>
        <end position="495"/>
    </location>
</feature>
<dbReference type="PANTHER" id="PTHR15117:SF5">
    <property type="entry name" value="ATAXIN-7-LIKE PROTEIN 2"/>
    <property type="match status" value="1"/>
</dbReference>
<feature type="compositionally biased region" description="Polar residues" evidence="1">
    <location>
        <begin position="110"/>
        <end position="124"/>
    </location>
</feature>
<feature type="compositionally biased region" description="Polar residues" evidence="1">
    <location>
        <begin position="425"/>
        <end position="451"/>
    </location>
</feature>
<name>A0AAV1HIB2_XYRNO</name>
<dbReference type="AlphaFoldDB" id="A0AAV1HIB2"/>
<keyword evidence="3" id="KW-1185">Reference proteome</keyword>
<dbReference type="PANTHER" id="PTHR15117">
    <property type="entry name" value="ATAXIN 7 RELATED"/>
    <property type="match status" value="1"/>
</dbReference>
<accession>A0AAV1HIB2</accession>
<evidence type="ECO:0000256" key="1">
    <source>
        <dbReference type="SAM" id="MobiDB-lite"/>
    </source>
</evidence>
<sequence>MAALDWRNPNLDDFVGLQWSCWVDGVNIFPSDAGSNTEDSCKYGRTRCETMTLMKEDMHIYGHCPAHDEIYLVVCSHCGQVVKPQAFEKHCERRHGSLTKTCEPSPALALQQQPRPSHSSSDLSITREKQKGGKSHDANASSTAIPVHRHKPTKDTVSSSSAEKDLCPLATVPPYPHQRDCLNRSPQLDSPVTQTQSPQRGMRIHSRLHQNSHEKEFDLDQHSEGADPKRKKLHSQEHICKQQKKTLEHPRVSSPGQNMDKLSIESKDKLQNLKDKTTTQGSQYSLNSSHHIFRSRGPSESFQRKEGDGTVEVEVQLPYPFNQTLPSSDEDEIDDQEDIADLPATPWHPKPLGLCTFGCRTLGCSIFTFDRRWHHLRFALGAMLERHVSTHRWKKMPQVSSSLRARPHTPLNVASPLRTGARLPKSTTSQATKNSENYSNRTKQPSATAPETLSPGRPCSSPVGRHSKAQLRGVEPMHEANSEGKSSKYIRDHKFCQPQFPSSEGPVNGSLSYGKKPCPPLHQSASSRGRPPGIQQQVSDSDRTGPTQKRKGKNESKPLSSSISRASKCQRLSSSSCSNLLAWKGENKRDVLAWGRERRSDS</sequence>
<gene>
    <name evidence="2" type="ORF">XNOV1_A004958</name>
</gene>
<feature type="compositionally biased region" description="Low complexity" evidence="1">
    <location>
        <begin position="564"/>
        <end position="576"/>
    </location>
</feature>
<feature type="region of interest" description="Disordered" evidence="1">
    <location>
        <begin position="397"/>
        <end position="576"/>
    </location>
</feature>
<dbReference type="EMBL" id="OY660885">
    <property type="protein sequence ID" value="CAJ1085350.1"/>
    <property type="molecule type" value="Genomic_DNA"/>
</dbReference>
<proteinExistence type="predicted"/>
<dbReference type="InterPro" id="IPR052237">
    <property type="entry name" value="Ataxin-7-like_regulator"/>
</dbReference>
<reference evidence="2" key="1">
    <citation type="submission" date="2023-08" db="EMBL/GenBank/DDBJ databases">
        <authorList>
            <person name="Alioto T."/>
            <person name="Alioto T."/>
            <person name="Gomez Garrido J."/>
        </authorList>
    </citation>
    <scope>NUCLEOTIDE SEQUENCE</scope>
</reference>
<organism evidence="2 3">
    <name type="scientific">Xyrichtys novacula</name>
    <name type="common">Pearly razorfish</name>
    <name type="synonym">Hemipteronotus novacula</name>
    <dbReference type="NCBI Taxonomy" id="13765"/>
    <lineage>
        <taxon>Eukaryota</taxon>
        <taxon>Metazoa</taxon>
        <taxon>Chordata</taxon>
        <taxon>Craniata</taxon>
        <taxon>Vertebrata</taxon>
        <taxon>Euteleostomi</taxon>
        <taxon>Actinopterygii</taxon>
        <taxon>Neopterygii</taxon>
        <taxon>Teleostei</taxon>
        <taxon>Neoteleostei</taxon>
        <taxon>Acanthomorphata</taxon>
        <taxon>Eupercaria</taxon>
        <taxon>Labriformes</taxon>
        <taxon>Labridae</taxon>
        <taxon>Xyrichtys</taxon>
    </lineage>
</organism>